<dbReference type="PRINTS" id="PR00081">
    <property type="entry name" value="GDHRDH"/>
</dbReference>
<dbReference type="SUPFAM" id="SSF51735">
    <property type="entry name" value="NAD(P)-binding Rossmann-fold domains"/>
    <property type="match status" value="1"/>
</dbReference>
<dbReference type="Pfam" id="PF13561">
    <property type="entry name" value="adh_short_C2"/>
    <property type="match status" value="1"/>
</dbReference>
<evidence type="ECO:0000256" key="2">
    <source>
        <dbReference type="ARBA" id="ARBA00022857"/>
    </source>
</evidence>
<dbReference type="GO" id="GO:0016491">
    <property type="term" value="F:oxidoreductase activity"/>
    <property type="evidence" value="ECO:0007669"/>
    <property type="project" value="UniProtKB-KW"/>
</dbReference>
<dbReference type="CDD" id="cd05233">
    <property type="entry name" value="SDR_c"/>
    <property type="match status" value="1"/>
</dbReference>
<organism evidence="4 5">
    <name type="scientific">Aspergillus leporis</name>
    <dbReference type="NCBI Taxonomy" id="41062"/>
    <lineage>
        <taxon>Eukaryota</taxon>
        <taxon>Fungi</taxon>
        <taxon>Dikarya</taxon>
        <taxon>Ascomycota</taxon>
        <taxon>Pezizomycotina</taxon>
        <taxon>Eurotiomycetes</taxon>
        <taxon>Eurotiomycetidae</taxon>
        <taxon>Eurotiales</taxon>
        <taxon>Aspergillaceae</taxon>
        <taxon>Aspergillus</taxon>
        <taxon>Aspergillus subgen. Circumdati</taxon>
    </lineage>
</organism>
<keyword evidence="5" id="KW-1185">Reference proteome</keyword>
<reference evidence="4 5" key="1">
    <citation type="submission" date="2019-04" db="EMBL/GenBank/DDBJ databases">
        <title>Friends and foes A comparative genomics study of 23 Aspergillus species from section Flavi.</title>
        <authorList>
            <consortium name="DOE Joint Genome Institute"/>
            <person name="Kjaerbolling I."/>
            <person name="Vesth T."/>
            <person name="Frisvad J.C."/>
            <person name="Nybo J.L."/>
            <person name="Theobald S."/>
            <person name="Kildgaard S."/>
            <person name="Isbrandt T."/>
            <person name="Kuo A."/>
            <person name="Sato A."/>
            <person name="Lyhne E.K."/>
            <person name="Kogle M.E."/>
            <person name="Wiebenga A."/>
            <person name="Kun R.S."/>
            <person name="Lubbers R.J."/>
            <person name="Makela M.R."/>
            <person name="Barry K."/>
            <person name="Chovatia M."/>
            <person name="Clum A."/>
            <person name="Daum C."/>
            <person name="Haridas S."/>
            <person name="He G."/>
            <person name="LaButti K."/>
            <person name="Lipzen A."/>
            <person name="Mondo S."/>
            <person name="Riley R."/>
            <person name="Salamov A."/>
            <person name="Simmons B.A."/>
            <person name="Magnuson J.K."/>
            <person name="Henrissat B."/>
            <person name="Mortensen U.H."/>
            <person name="Larsen T.O."/>
            <person name="Devries R.P."/>
            <person name="Grigoriev I.V."/>
            <person name="Machida M."/>
            <person name="Baker S.E."/>
            <person name="Andersen M.R."/>
        </authorList>
    </citation>
    <scope>NUCLEOTIDE SEQUENCE [LARGE SCALE GENOMIC DNA]</scope>
    <source>
        <strain evidence="4 5">CBS 151.66</strain>
    </source>
</reference>
<dbReference type="Proteomes" id="UP000326565">
    <property type="component" value="Unassembled WGS sequence"/>
</dbReference>
<dbReference type="EMBL" id="ML732179">
    <property type="protein sequence ID" value="KAB8076529.1"/>
    <property type="molecule type" value="Genomic_DNA"/>
</dbReference>
<keyword evidence="2" id="KW-0521">NADP</keyword>
<dbReference type="Gene3D" id="3.40.50.720">
    <property type="entry name" value="NAD(P)-binding Rossmann-like Domain"/>
    <property type="match status" value="1"/>
</dbReference>
<protein>
    <recommendedName>
        <fullName evidence="6">Short chain dehydrogenase/ reductase</fullName>
    </recommendedName>
</protein>
<dbReference type="InterPro" id="IPR036291">
    <property type="entry name" value="NAD(P)-bd_dom_sf"/>
</dbReference>
<dbReference type="InterPro" id="IPR002347">
    <property type="entry name" value="SDR_fam"/>
</dbReference>
<comment type="similarity">
    <text evidence="1">Belongs to the short-chain dehydrogenases/reductases (SDR) family.</text>
</comment>
<dbReference type="PRINTS" id="PR00080">
    <property type="entry name" value="SDRFAMILY"/>
</dbReference>
<dbReference type="FunFam" id="3.40.50.720:FF:000084">
    <property type="entry name" value="Short-chain dehydrogenase reductase"/>
    <property type="match status" value="1"/>
</dbReference>
<accession>A0A5N5X765</accession>
<sequence length="263" mass="27894">MTCKVTGTAFITGAASGIGRATAHTFANHGINSLALLDVNLAQLESVKDELHGAFPHVGIEILQVDVTNETSVDEAIQKTVARYGHIHIAVHSAGISGVPGTQTHELDLSQWQKVIDINQTGVWLSQRAVIQQMLTQESRGMREGRGVIINLSSMFGVASPPGSFGIVPYTAAKHAVVAITKSDAKTYAKDGIRINAICPGYVDTPLIRPAIEKGTLNTEFDRTPMGRPANLEEIADSILFLASPMSSFICGSALVVDGGYTA</sequence>
<evidence type="ECO:0000313" key="4">
    <source>
        <dbReference type="EMBL" id="KAB8076529.1"/>
    </source>
</evidence>
<gene>
    <name evidence="4" type="ORF">BDV29DRAFT_169878</name>
</gene>
<keyword evidence="3" id="KW-0560">Oxidoreductase</keyword>
<evidence type="ECO:0000256" key="3">
    <source>
        <dbReference type="ARBA" id="ARBA00023002"/>
    </source>
</evidence>
<evidence type="ECO:0000313" key="5">
    <source>
        <dbReference type="Proteomes" id="UP000326565"/>
    </source>
</evidence>
<name>A0A5N5X765_9EURO</name>
<dbReference type="PANTHER" id="PTHR24321:SF12">
    <property type="entry name" value="SHORT-CHAIN DEHYDROGENASE_REDUCTASE FAMILY, PUTATIVE (AFU_ORTHOLOGUE AFUA_5G14340)-RELATED"/>
    <property type="match status" value="1"/>
</dbReference>
<dbReference type="OrthoDB" id="5840532at2759"/>
<evidence type="ECO:0000256" key="1">
    <source>
        <dbReference type="ARBA" id="ARBA00006484"/>
    </source>
</evidence>
<dbReference type="PANTHER" id="PTHR24321">
    <property type="entry name" value="DEHYDROGENASES, SHORT CHAIN"/>
    <property type="match status" value="1"/>
</dbReference>
<proteinExistence type="inferred from homology"/>
<dbReference type="AlphaFoldDB" id="A0A5N5X765"/>
<evidence type="ECO:0008006" key="6">
    <source>
        <dbReference type="Google" id="ProtNLM"/>
    </source>
</evidence>